<protein>
    <recommendedName>
        <fullName evidence="2">glycerophosphodiester phosphodiesterase</fullName>
        <ecNumber evidence="2">3.1.4.46</ecNumber>
    </recommendedName>
</protein>
<sequence>MEIILSTLALFALFVPTESQERSRDVQLDPRPFWLIDQMRPSTLKDQLAMCAEDTKHYAVSDFSIGHRGACLQFPEHTLESYAAALEMGAGIVECDVTFTKDRQLICRHSQCDLHTTTNVVTIPDLNAKCTTPWSAGVSPNCCASDFTLDEIKTLCAKMDSSGPSEAATAEEYAYGGTADWRTDLYQLESCPEVPTHKESIAFIKAGNGYFTPELKSPSVEMPYEGNYTQEMYAQQMIDEYVEAGVPPEQVWPQSFSPDDVFYWIDNTEFGAQAVALDDQYDLNTTDVEAFLDLLVSRNVKIVAPPMQRLVDPAPDSEYLMTASHYANAAKNRSLGVIAWTLERSGPGLTGFYWETLEDQVELNEGDRYNLLHVLLNEVEVLGVFSDWPATTTFFANCMGATLRSSPVMAAANDDRVGGIGSVQVGPRPYWLVEQMRPSALKNELVACADRSNEFLVSDFSIGHRGACLQFPEHTLESYAAALEMGAGIVECDVTFTKDRQLICRHSQCDLHTTTNVVTIPDLNAKCTTPWSAGVSPNCCASDFTLDEIKTLCAKMDSSGPSEAATAEEYAYGGTADWRTDLYQLESCPEVPTHKESIAFIKAGNGYFTPELKSPSVEMPYEGNYTQEMYAQQMIDEYVEAGVPPEQVWPQSFSPDDVFYWIDNTEFGAQAVALDDQYDLNTTDVEAFLDLLVSRNVKIVAPPMQRLVDPAPDSEYLMTASHYANAAKNRSLGVIAWTLERSGPGLTGFYWETLEDQVELNEGDRYNLLHVLLNEVEVLGVFSDWPATTTFFANCMGASLRTAEEIDVAVEGSNTSASAQVGSIVATITISALVHLLIFT</sequence>
<dbReference type="GeneID" id="7196190"/>
<evidence type="ECO:0000256" key="7">
    <source>
        <dbReference type="SAM" id="SignalP"/>
    </source>
</evidence>
<reference evidence="10" key="2">
    <citation type="submission" date="2008-08" db="EMBL/GenBank/DDBJ databases">
        <authorList>
            <consortium name="Diatom Consortium"/>
            <person name="Grigoriev I."/>
            <person name="Grimwood J."/>
            <person name="Kuo A."/>
            <person name="Otillar R.P."/>
            <person name="Salamov A."/>
            <person name="Detter J.C."/>
            <person name="Lindquist E."/>
            <person name="Shapiro H."/>
            <person name="Lucas S."/>
            <person name="Glavina del Rio T."/>
            <person name="Pitluck S."/>
            <person name="Rokhsar D."/>
            <person name="Bowler C."/>
        </authorList>
    </citation>
    <scope>GENOME REANNOTATION</scope>
    <source>
        <strain evidence="10">CCAP 1055/1</strain>
    </source>
</reference>
<dbReference type="PaxDb" id="2850-Phatr32057"/>
<evidence type="ECO:0000313" key="10">
    <source>
        <dbReference type="Proteomes" id="UP000000759"/>
    </source>
</evidence>
<dbReference type="OrthoDB" id="1058301at2759"/>
<feature type="chain" id="PRO_5002855286" description="glycerophosphodiester phosphodiesterase" evidence="7">
    <location>
        <begin position="20"/>
        <end position="840"/>
    </location>
</feature>
<dbReference type="InterPro" id="IPR030395">
    <property type="entry name" value="GP_PDE_dom"/>
</dbReference>
<dbReference type="RefSeq" id="XP_002177323.1">
    <property type="nucleotide sequence ID" value="XM_002177287.1"/>
</dbReference>
<dbReference type="KEGG" id="pti:PHATRDRAFT_32057"/>
<dbReference type="GO" id="GO:0006071">
    <property type="term" value="P:glycerol metabolic process"/>
    <property type="evidence" value="ECO:0007669"/>
    <property type="project" value="UniProtKB-KW"/>
</dbReference>
<dbReference type="eggNOG" id="KOG2258">
    <property type="taxonomic scope" value="Eukaryota"/>
</dbReference>
<comment type="catalytic activity">
    <reaction evidence="6">
        <text>a sn-glycero-3-phosphodiester + H2O = an alcohol + sn-glycerol 3-phosphate + H(+)</text>
        <dbReference type="Rhea" id="RHEA:12969"/>
        <dbReference type="ChEBI" id="CHEBI:15377"/>
        <dbReference type="ChEBI" id="CHEBI:15378"/>
        <dbReference type="ChEBI" id="CHEBI:30879"/>
        <dbReference type="ChEBI" id="CHEBI:57597"/>
        <dbReference type="ChEBI" id="CHEBI:83408"/>
        <dbReference type="EC" id="3.1.4.46"/>
    </reaction>
</comment>
<feature type="signal peptide" evidence="7">
    <location>
        <begin position="1"/>
        <end position="19"/>
    </location>
</feature>
<dbReference type="AlphaFoldDB" id="B7FQ33"/>
<keyword evidence="4" id="KW-0319">Glycerol metabolism</keyword>
<dbReference type="Proteomes" id="UP000000759">
    <property type="component" value="Chromosome 1"/>
</dbReference>
<keyword evidence="5" id="KW-0378">Hydrolase</keyword>
<name>B7FQ33_PHATC</name>
<evidence type="ECO:0000256" key="2">
    <source>
        <dbReference type="ARBA" id="ARBA00012247"/>
    </source>
</evidence>
<keyword evidence="3 7" id="KW-0732">Signal</keyword>
<feature type="domain" description="GP-PDE" evidence="8">
    <location>
        <begin position="459"/>
        <end position="793"/>
    </location>
</feature>
<dbReference type="InParanoid" id="B7FQ33"/>
<proteinExistence type="inferred from homology"/>
<dbReference type="PANTHER" id="PTHR43620:SF7">
    <property type="entry name" value="GLYCEROPHOSPHODIESTER PHOSPHODIESTERASE GDPD5-RELATED"/>
    <property type="match status" value="1"/>
</dbReference>
<evidence type="ECO:0000256" key="1">
    <source>
        <dbReference type="ARBA" id="ARBA00007277"/>
    </source>
</evidence>
<evidence type="ECO:0000256" key="6">
    <source>
        <dbReference type="ARBA" id="ARBA00047512"/>
    </source>
</evidence>
<comment type="similarity">
    <text evidence="1">Belongs to the glycerophosphoryl diester phosphodiesterase family.</text>
</comment>
<dbReference type="HOGENOM" id="CLU_338741_0_0_1"/>
<evidence type="ECO:0000259" key="8">
    <source>
        <dbReference type="PROSITE" id="PS51704"/>
    </source>
</evidence>
<dbReference type="EMBL" id="CM000605">
    <property type="protein sequence ID" value="EEC51786.1"/>
    <property type="molecule type" value="Genomic_DNA"/>
</dbReference>
<evidence type="ECO:0000256" key="3">
    <source>
        <dbReference type="ARBA" id="ARBA00022729"/>
    </source>
</evidence>
<dbReference type="Pfam" id="PF03009">
    <property type="entry name" value="GDPD"/>
    <property type="match status" value="2"/>
</dbReference>
<reference evidence="9 10" key="1">
    <citation type="journal article" date="2008" name="Nature">
        <title>The Phaeodactylum genome reveals the evolutionary history of diatom genomes.</title>
        <authorList>
            <person name="Bowler C."/>
            <person name="Allen A.E."/>
            <person name="Badger J.H."/>
            <person name="Grimwood J."/>
            <person name="Jabbari K."/>
            <person name="Kuo A."/>
            <person name="Maheswari U."/>
            <person name="Martens C."/>
            <person name="Maumus F."/>
            <person name="Otillar R.P."/>
            <person name="Rayko E."/>
            <person name="Salamov A."/>
            <person name="Vandepoele K."/>
            <person name="Beszteri B."/>
            <person name="Gruber A."/>
            <person name="Heijde M."/>
            <person name="Katinka M."/>
            <person name="Mock T."/>
            <person name="Valentin K."/>
            <person name="Verret F."/>
            <person name="Berges J.A."/>
            <person name="Brownlee C."/>
            <person name="Cadoret J.P."/>
            <person name="Chiovitti A."/>
            <person name="Choi C.J."/>
            <person name="Coesel S."/>
            <person name="De Martino A."/>
            <person name="Detter J.C."/>
            <person name="Durkin C."/>
            <person name="Falciatore A."/>
            <person name="Fournet J."/>
            <person name="Haruta M."/>
            <person name="Huysman M.J."/>
            <person name="Jenkins B.D."/>
            <person name="Jiroutova K."/>
            <person name="Jorgensen R.E."/>
            <person name="Joubert Y."/>
            <person name="Kaplan A."/>
            <person name="Kroger N."/>
            <person name="Kroth P.G."/>
            <person name="La Roche J."/>
            <person name="Lindquist E."/>
            <person name="Lommer M."/>
            <person name="Martin-Jezequel V."/>
            <person name="Lopez P.J."/>
            <person name="Lucas S."/>
            <person name="Mangogna M."/>
            <person name="McGinnis K."/>
            <person name="Medlin L.K."/>
            <person name="Montsant A."/>
            <person name="Oudot-Le Secq M.P."/>
            <person name="Napoli C."/>
            <person name="Obornik M."/>
            <person name="Parker M.S."/>
            <person name="Petit J.L."/>
            <person name="Porcel B.M."/>
            <person name="Poulsen N."/>
            <person name="Robison M."/>
            <person name="Rychlewski L."/>
            <person name="Rynearson T.A."/>
            <person name="Schmutz J."/>
            <person name="Shapiro H."/>
            <person name="Siaut M."/>
            <person name="Stanley M."/>
            <person name="Sussman M.R."/>
            <person name="Taylor A.R."/>
            <person name="Vardi A."/>
            <person name="von Dassow P."/>
            <person name="Vyverman W."/>
            <person name="Willis A."/>
            <person name="Wyrwicz L.S."/>
            <person name="Rokhsar D.S."/>
            <person name="Weissenbach J."/>
            <person name="Armbrust E.V."/>
            <person name="Green B.R."/>
            <person name="Van de Peer Y."/>
            <person name="Grigoriev I.V."/>
        </authorList>
    </citation>
    <scope>NUCLEOTIDE SEQUENCE [LARGE SCALE GENOMIC DNA]</scope>
    <source>
        <strain evidence="9 10">CCAP 1055/1</strain>
    </source>
</reference>
<dbReference type="GO" id="GO:0006629">
    <property type="term" value="P:lipid metabolic process"/>
    <property type="evidence" value="ECO:0007669"/>
    <property type="project" value="InterPro"/>
</dbReference>
<dbReference type="EC" id="3.1.4.46" evidence="2"/>
<dbReference type="PROSITE" id="PS51704">
    <property type="entry name" value="GP_PDE"/>
    <property type="match status" value="2"/>
</dbReference>
<dbReference type="InterPro" id="IPR017946">
    <property type="entry name" value="PLC-like_Pdiesterase_TIM-brl"/>
</dbReference>
<accession>B7FQ33</accession>
<dbReference type="GO" id="GO:0008889">
    <property type="term" value="F:glycerophosphodiester phosphodiesterase activity"/>
    <property type="evidence" value="ECO:0007669"/>
    <property type="project" value="UniProtKB-EC"/>
</dbReference>
<evidence type="ECO:0000313" key="9">
    <source>
        <dbReference type="EMBL" id="EEC51786.1"/>
    </source>
</evidence>
<organism evidence="9 10">
    <name type="scientific">Phaeodactylum tricornutum (strain CCAP 1055/1)</name>
    <dbReference type="NCBI Taxonomy" id="556484"/>
    <lineage>
        <taxon>Eukaryota</taxon>
        <taxon>Sar</taxon>
        <taxon>Stramenopiles</taxon>
        <taxon>Ochrophyta</taxon>
        <taxon>Bacillariophyta</taxon>
        <taxon>Bacillariophyceae</taxon>
        <taxon>Bacillariophycidae</taxon>
        <taxon>Naviculales</taxon>
        <taxon>Phaeodactylaceae</taxon>
        <taxon>Phaeodactylum</taxon>
    </lineage>
</organism>
<feature type="domain" description="GP-PDE" evidence="8">
    <location>
        <begin position="62"/>
        <end position="396"/>
    </location>
</feature>
<evidence type="ECO:0000256" key="4">
    <source>
        <dbReference type="ARBA" id="ARBA00022798"/>
    </source>
</evidence>
<evidence type="ECO:0000256" key="5">
    <source>
        <dbReference type="ARBA" id="ARBA00022801"/>
    </source>
</evidence>
<gene>
    <name evidence="9" type="ORF">PHATRDRAFT_32057</name>
</gene>
<keyword evidence="10" id="KW-1185">Reference proteome</keyword>
<dbReference type="STRING" id="556484.B7FQ33"/>
<dbReference type="Gene3D" id="3.20.20.190">
    <property type="entry name" value="Phosphatidylinositol (PI) phosphodiesterase"/>
    <property type="match status" value="2"/>
</dbReference>
<dbReference type="PANTHER" id="PTHR43620">
    <property type="entry name" value="GLYCEROPHOSPHORYL DIESTER PHOSPHODIESTERASE"/>
    <property type="match status" value="1"/>
</dbReference>
<dbReference type="SUPFAM" id="SSF51695">
    <property type="entry name" value="PLC-like phosphodiesterases"/>
    <property type="match status" value="2"/>
</dbReference>